<evidence type="ECO:0000313" key="1">
    <source>
        <dbReference type="EMBL" id="GMA20433.1"/>
    </source>
</evidence>
<evidence type="ECO:0008006" key="3">
    <source>
        <dbReference type="Google" id="ProtNLM"/>
    </source>
</evidence>
<dbReference type="RefSeq" id="WP_241446499.1">
    <property type="nucleotide sequence ID" value="NZ_BSUJ01000001.1"/>
</dbReference>
<dbReference type="EMBL" id="BSUJ01000001">
    <property type="protein sequence ID" value="GMA20433.1"/>
    <property type="molecule type" value="Genomic_DNA"/>
</dbReference>
<keyword evidence="2" id="KW-1185">Reference proteome</keyword>
<gene>
    <name evidence="1" type="ORF">GCM10025862_24540</name>
</gene>
<name>A0ABQ6HQS5_9MICO</name>
<comment type="caution">
    <text evidence="1">The sequence shown here is derived from an EMBL/GenBank/DDBJ whole genome shotgun (WGS) entry which is preliminary data.</text>
</comment>
<dbReference type="Gene3D" id="3.40.50.300">
    <property type="entry name" value="P-loop containing nucleotide triphosphate hydrolases"/>
    <property type="match status" value="1"/>
</dbReference>
<dbReference type="SUPFAM" id="SSF52540">
    <property type="entry name" value="P-loop containing nucleoside triphosphate hydrolases"/>
    <property type="match status" value="1"/>
</dbReference>
<reference evidence="2" key="1">
    <citation type="journal article" date="2019" name="Int. J. Syst. Evol. Microbiol.">
        <title>The Global Catalogue of Microorganisms (GCM) 10K type strain sequencing project: providing services to taxonomists for standard genome sequencing and annotation.</title>
        <authorList>
            <consortium name="The Broad Institute Genomics Platform"/>
            <consortium name="The Broad Institute Genome Sequencing Center for Infectious Disease"/>
            <person name="Wu L."/>
            <person name="Ma J."/>
        </authorList>
    </citation>
    <scope>NUCLEOTIDE SEQUENCE [LARGE SCALE GENOMIC DNA]</scope>
    <source>
        <strain evidence="2">NBRC 105830</strain>
    </source>
</reference>
<evidence type="ECO:0000313" key="2">
    <source>
        <dbReference type="Proteomes" id="UP001157109"/>
    </source>
</evidence>
<dbReference type="InterPro" id="IPR027417">
    <property type="entry name" value="P-loop_NTPase"/>
</dbReference>
<proteinExistence type="predicted"/>
<dbReference type="Proteomes" id="UP001157109">
    <property type="component" value="Unassembled WGS sequence"/>
</dbReference>
<organism evidence="1 2">
    <name type="scientific">Arsenicicoccus piscis</name>
    <dbReference type="NCBI Taxonomy" id="673954"/>
    <lineage>
        <taxon>Bacteria</taxon>
        <taxon>Bacillati</taxon>
        <taxon>Actinomycetota</taxon>
        <taxon>Actinomycetes</taxon>
        <taxon>Micrococcales</taxon>
        <taxon>Intrasporangiaceae</taxon>
        <taxon>Arsenicicoccus</taxon>
    </lineage>
</organism>
<accession>A0ABQ6HQS5</accession>
<protein>
    <recommendedName>
        <fullName evidence="3">Uridine kinase</fullName>
    </recommendedName>
</protein>
<sequence>MTPAASDPVLHRGEPVAGPWTTLDEVDLAARIREMTDAPRPLVLVDGMSGAGKTTVADVVAAAFGAGIVHTDDVAWHLHPVDWAEQMLSGVVEPWRAGERVGYRPPGWVERDRPGHVHVDPSRGLVIEGVGAARHELAPLADLVIWVQVDRERARTRGLARDVQLGRTEQEAVDFWAEWERSELPFLERERPWARAHLVVDGFPPAGTAGQLRIADGPAERT</sequence>